<keyword evidence="2" id="KW-1185">Reference proteome</keyword>
<dbReference type="EMBL" id="JAEVLS010000002">
    <property type="protein sequence ID" value="MBM0105760.1"/>
    <property type="molecule type" value="Genomic_DNA"/>
</dbReference>
<dbReference type="InterPro" id="IPR042258">
    <property type="entry name" value="DGOK_N"/>
</dbReference>
<comment type="caution">
    <text evidence="1">The sequence shown here is derived from an EMBL/GenBank/DDBJ whole genome shotgun (WGS) entry which is preliminary data.</text>
</comment>
<dbReference type="Proteomes" id="UP000661077">
    <property type="component" value="Unassembled WGS sequence"/>
</dbReference>
<proteinExistence type="predicted"/>
<dbReference type="Gene3D" id="3.30.420.310">
    <property type="entry name" value="2-keto-3-deoxy-galactonokinase, C-terminal domain"/>
    <property type="match status" value="1"/>
</dbReference>
<accession>A0ABS1WXQ2</accession>
<gene>
    <name evidence="1" type="ORF">JM946_13545</name>
</gene>
<sequence>MHGIPLSNCTVSRRPRRFSIPGFTSENINHIKGHHGIPCMIDTATHIAGDWGTTHLRLHLCHGATVLDKVEGAGIGALTTSPETTLFDAVAPWAREHGALPIWLAGMVGSRNGWREVPYASCPAGVTELHQAMLRFNARGHDIAIGAGVSCTNPQGAPDVMRGEETQILGAIATHPEFGRGRNIIALPGTHTKWALVQDGKLQSFQTSLSGELYALLRDRSTLLKASSVAEMNDDAERRGFEAGLQRSRELRTVPLSHLLFEVRSRQLILGMTHAEASAFLSGLIIGQDVLGALPLFDGTLRAVPAVPIIGAPKLAAFYSAALAAHGIQSLSLDATELTVAGLNALAHSTE</sequence>
<dbReference type="Pfam" id="PF05035">
    <property type="entry name" value="DGOK"/>
    <property type="match status" value="1"/>
</dbReference>
<name>A0ABS1WXQ2_9GAMM</name>
<evidence type="ECO:0000313" key="1">
    <source>
        <dbReference type="EMBL" id="MBM0105760.1"/>
    </source>
</evidence>
<dbReference type="InterPro" id="IPR042257">
    <property type="entry name" value="DGOK_C"/>
</dbReference>
<organism evidence="1 2">
    <name type="scientific">Steroidobacter gossypii</name>
    <dbReference type="NCBI Taxonomy" id="2805490"/>
    <lineage>
        <taxon>Bacteria</taxon>
        <taxon>Pseudomonadati</taxon>
        <taxon>Pseudomonadota</taxon>
        <taxon>Gammaproteobacteria</taxon>
        <taxon>Steroidobacterales</taxon>
        <taxon>Steroidobacteraceae</taxon>
        <taxon>Steroidobacter</taxon>
    </lineage>
</organism>
<dbReference type="Gene3D" id="3.30.420.300">
    <property type="entry name" value="2-keto-3-deoxy-galactonokinase, substrate binding domain"/>
    <property type="match status" value="1"/>
</dbReference>
<dbReference type="InterPro" id="IPR007729">
    <property type="entry name" value="DGOK"/>
</dbReference>
<reference evidence="1 2" key="1">
    <citation type="journal article" date="2021" name="Int. J. Syst. Evol. Microbiol.">
        <title>Steroidobacter gossypii sp. nov., isolated from soil of cotton cropping field.</title>
        <authorList>
            <person name="Huang R."/>
            <person name="Yang S."/>
            <person name="Zhen C."/>
            <person name="Liu W."/>
        </authorList>
    </citation>
    <scope>NUCLEOTIDE SEQUENCE [LARGE SCALE GENOMIC DNA]</scope>
    <source>
        <strain evidence="1 2">S1-65</strain>
    </source>
</reference>
<dbReference type="RefSeq" id="WP_203167784.1">
    <property type="nucleotide sequence ID" value="NZ_JAEVLS010000002.1"/>
</dbReference>
<protein>
    <submittedName>
        <fullName evidence="1">2-dehydro-3-deoxygalactonokinase</fullName>
    </submittedName>
</protein>
<evidence type="ECO:0000313" key="2">
    <source>
        <dbReference type="Proteomes" id="UP000661077"/>
    </source>
</evidence>